<evidence type="ECO:0000256" key="6">
    <source>
        <dbReference type="ARBA" id="ARBA00022840"/>
    </source>
</evidence>
<reference evidence="9 10" key="1">
    <citation type="journal article" date="2015" name="Genome Announc.">
        <title>Expanding the biotechnology potential of lactobacilli through comparative genomics of 213 strains and associated genera.</title>
        <authorList>
            <person name="Sun Z."/>
            <person name="Harris H.M."/>
            <person name="McCann A."/>
            <person name="Guo C."/>
            <person name="Argimon S."/>
            <person name="Zhang W."/>
            <person name="Yang X."/>
            <person name="Jeffery I.B."/>
            <person name="Cooney J.C."/>
            <person name="Kagawa T.F."/>
            <person name="Liu W."/>
            <person name="Song Y."/>
            <person name="Salvetti E."/>
            <person name="Wrobel A."/>
            <person name="Rasinkangas P."/>
            <person name="Parkhill J."/>
            <person name="Rea M.C."/>
            <person name="O'Sullivan O."/>
            <person name="Ritari J."/>
            <person name="Douillard F.P."/>
            <person name="Paul Ross R."/>
            <person name="Yang R."/>
            <person name="Briner A.E."/>
            <person name="Felis G.E."/>
            <person name="de Vos W.M."/>
            <person name="Barrangou R."/>
            <person name="Klaenhammer T.R."/>
            <person name="Caufield P.W."/>
            <person name="Cui Y."/>
            <person name="Zhang H."/>
            <person name="O'Toole P.W."/>
        </authorList>
    </citation>
    <scope>NUCLEOTIDE SEQUENCE [LARGE SCALE GENOMIC DNA]</scope>
    <source>
        <strain evidence="9 10">DSM 23365</strain>
    </source>
</reference>
<sequence length="107" mass="12406">MIYSIEEISRRIKPIAKKYQISAMYLYGSYARGDATEHSDIDLAYKREGSLVRGLLKMSSLKMDLEQVLEKDVDIVPLESFEEPIIQQRHPRYIKNVKVSEVPIYVA</sequence>
<feature type="domain" description="Polymerase beta nucleotidyltransferase" evidence="8">
    <location>
        <begin position="11"/>
        <end position="87"/>
    </location>
</feature>
<name>A0A0R2EXJ4_9LACO</name>
<evidence type="ECO:0000313" key="9">
    <source>
        <dbReference type="EMBL" id="KRN21160.1"/>
    </source>
</evidence>
<dbReference type="GO" id="GO:0046872">
    <property type="term" value="F:metal ion binding"/>
    <property type="evidence" value="ECO:0007669"/>
    <property type="project" value="UniProtKB-KW"/>
</dbReference>
<accession>A0A0R2EXJ4</accession>
<evidence type="ECO:0000256" key="2">
    <source>
        <dbReference type="ARBA" id="ARBA00022679"/>
    </source>
</evidence>
<evidence type="ECO:0000313" key="10">
    <source>
        <dbReference type="Proteomes" id="UP000051442"/>
    </source>
</evidence>
<dbReference type="OrthoDB" id="9809668at2"/>
<dbReference type="Gene3D" id="3.30.460.10">
    <property type="entry name" value="Beta Polymerase, domain 2"/>
    <property type="match status" value="1"/>
</dbReference>
<keyword evidence="4" id="KW-0479">Metal-binding</keyword>
<dbReference type="Proteomes" id="UP000051442">
    <property type="component" value="Unassembled WGS sequence"/>
</dbReference>
<comment type="caution">
    <text evidence="9">The sequence shown here is derived from an EMBL/GenBank/DDBJ whole genome shotgun (WGS) entry which is preliminary data.</text>
</comment>
<keyword evidence="3" id="KW-0548">Nucleotidyltransferase</keyword>
<dbReference type="EMBL" id="AYZM01000125">
    <property type="protein sequence ID" value="KRN21160.1"/>
    <property type="molecule type" value="Genomic_DNA"/>
</dbReference>
<evidence type="ECO:0000256" key="5">
    <source>
        <dbReference type="ARBA" id="ARBA00022741"/>
    </source>
</evidence>
<evidence type="ECO:0000259" key="8">
    <source>
        <dbReference type="Pfam" id="PF18765"/>
    </source>
</evidence>
<proteinExistence type="predicted"/>
<dbReference type="InterPro" id="IPR052038">
    <property type="entry name" value="Type-VII_TA_antitoxin"/>
</dbReference>
<comment type="cofactor">
    <cofactor evidence="1">
        <name>Mg(2+)</name>
        <dbReference type="ChEBI" id="CHEBI:18420"/>
    </cofactor>
</comment>
<gene>
    <name evidence="9" type="ORF">FD14_GL001282</name>
</gene>
<dbReference type="GO" id="GO:0005524">
    <property type="term" value="F:ATP binding"/>
    <property type="evidence" value="ECO:0007669"/>
    <property type="project" value="UniProtKB-KW"/>
</dbReference>
<dbReference type="PANTHER" id="PTHR33571:SF14">
    <property type="entry name" value="PROTEIN ADENYLYLTRANSFERASE MJ0435-RELATED"/>
    <property type="match status" value="1"/>
</dbReference>
<evidence type="ECO:0000256" key="3">
    <source>
        <dbReference type="ARBA" id="ARBA00022695"/>
    </source>
</evidence>
<evidence type="ECO:0000256" key="4">
    <source>
        <dbReference type="ARBA" id="ARBA00022723"/>
    </source>
</evidence>
<dbReference type="AlphaFoldDB" id="A0A0R2EXJ4"/>
<keyword evidence="2" id="KW-0808">Transferase</keyword>
<dbReference type="CDD" id="cd05403">
    <property type="entry name" value="NT_KNTase_like"/>
    <property type="match status" value="1"/>
</dbReference>
<organism evidence="9 10">
    <name type="scientific">Secundilactobacillus similis DSM 23365 = JCM 2765</name>
    <dbReference type="NCBI Taxonomy" id="1423804"/>
    <lineage>
        <taxon>Bacteria</taxon>
        <taxon>Bacillati</taxon>
        <taxon>Bacillota</taxon>
        <taxon>Bacilli</taxon>
        <taxon>Lactobacillales</taxon>
        <taxon>Lactobacillaceae</taxon>
        <taxon>Secundilactobacillus</taxon>
    </lineage>
</organism>
<keyword evidence="7" id="KW-0460">Magnesium</keyword>
<keyword evidence="6" id="KW-0067">ATP-binding</keyword>
<keyword evidence="10" id="KW-1185">Reference proteome</keyword>
<dbReference type="InterPro" id="IPR043519">
    <property type="entry name" value="NT_sf"/>
</dbReference>
<keyword evidence="5" id="KW-0547">Nucleotide-binding</keyword>
<dbReference type="PATRIC" id="fig|1423804.4.peg.1380"/>
<dbReference type="Pfam" id="PF18765">
    <property type="entry name" value="Polbeta"/>
    <property type="match status" value="1"/>
</dbReference>
<dbReference type="RefSeq" id="WP_054736599.1">
    <property type="nucleotide sequence ID" value="NZ_AYZM01000125.1"/>
</dbReference>
<dbReference type="GO" id="GO:0016779">
    <property type="term" value="F:nucleotidyltransferase activity"/>
    <property type="evidence" value="ECO:0007669"/>
    <property type="project" value="UniProtKB-KW"/>
</dbReference>
<evidence type="ECO:0000256" key="7">
    <source>
        <dbReference type="ARBA" id="ARBA00022842"/>
    </source>
</evidence>
<dbReference type="SUPFAM" id="SSF81301">
    <property type="entry name" value="Nucleotidyltransferase"/>
    <property type="match status" value="1"/>
</dbReference>
<protein>
    <recommendedName>
        <fullName evidence="8">Polymerase beta nucleotidyltransferase domain-containing protein</fullName>
    </recommendedName>
</protein>
<dbReference type="InterPro" id="IPR041633">
    <property type="entry name" value="Polbeta"/>
</dbReference>
<dbReference type="PANTHER" id="PTHR33571">
    <property type="entry name" value="SSL8005 PROTEIN"/>
    <property type="match status" value="1"/>
</dbReference>
<dbReference type="STRING" id="1423804.FD14_GL001282"/>
<evidence type="ECO:0000256" key="1">
    <source>
        <dbReference type="ARBA" id="ARBA00001946"/>
    </source>
</evidence>